<sequence>MKPYSSDAEHGQSADIEAIRIAVQVAAQKRANDCEALLSLLRQLEVLHRDIRETLFQESLPTNRQRLYHLLRDIEINGGWPYIQRMKLVELLKGVDPSLDPEASED</sequence>
<dbReference type="EMBL" id="JADOES010000001">
    <property type="protein sequence ID" value="MBT9313840.1"/>
    <property type="molecule type" value="Genomic_DNA"/>
</dbReference>
<protein>
    <submittedName>
        <fullName evidence="1">Uncharacterized protein</fullName>
    </submittedName>
</protein>
<dbReference type="RefSeq" id="WP_215606912.1">
    <property type="nucleotide sequence ID" value="NZ_JADOES010000001.1"/>
</dbReference>
<comment type="caution">
    <text evidence="1">The sequence shown here is derived from an EMBL/GenBank/DDBJ whole genome shotgun (WGS) entry which is preliminary data.</text>
</comment>
<dbReference type="AlphaFoldDB" id="A0A947GE82"/>
<proteinExistence type="predicted"/>
<keyword evidence="2" id="KW-1185">Reference proteome</keyword>
<gene>
    <name evidence="1" type="ORF">IXB50_00170</name>
</gene>
<dbReference type="Proteomes" id="UP000717364">
    <property type="component" value="Unassembled WGS sequence"/>
</dbReference>
<name>A0A947GE82_9CYAN</name>
<organism evidence="1 2">
    <name type="scientific">Leptothoe spongobia TAU-MAC 1115</name>
    <dbReference type="NCBI Taxonomy" id="1967444"/>
    <lineage>
        <taxon>Bacteria</taxon>
        <taxon>Bacillati</taxon>
        <taxon>Cyanobacteriota</taxon>
        <taxon>Cyanophyceae</taxon>
        <taxon>Nodosilineales</taxon>
        <taxon>Cymatolegaceae</taxon>
        <taxon>Leptothoe</taxon>
        <taxon>Leptothoe spongobia</taxon>
    </lineage>
</organism>
<reference evidence="1" key="1">
    <citation type="submission" date="2020-11" db="EMBL/GenBank/DDBJ databases">
        <authorList>
            <person name="Konstantinou D."/>
            <person name="Gkelis S."/>
            <person name="Popin R."/>
            <person name="Fewer D."/>
            <person name="Sivonen K."/>
        </authorList>
    </citation>
    <scope>NUCLEOTIDE SEQUENCE</scope>
    <source>
        <strain evidence="1">TAU-MAC 1115</strain>
    </source>
</reference>
<reference evidence="1" key="2">
    <citation type="journal article" date="2021" name="Mar. Drugs">
        <title>Genome Reduction and Secondary Metabolism of the Marine Sponge-Associated Cyanobacterium Leptothoe.</title>
        <authorList>
            <person name="Konstantinou D."/>
            <person name="Popin R.V."/>
            <person name="Fewer D.P."/>
            <person name="Sivonen K."/>
            <person name="Gkelis S."/>
        </authorList>
    </citation>
    <scope>NUCLEOTIDE SEQUENCE</scope>
    <source>
        <strain evidence="1">TAU-MAC 1115</strain>
    </source>
</reference>
<evidence type="ECO:0000313" key="1">
    <source>
        <dbReference type="EMBL" id="MBT9313840.1"/>
    </source>
</evidence>
<evidence type="ECO:0000313" key="2">
    <source>
        <dbReference type="Proteomes" id="UP000717364"/>
    </source>
</evidence>
<accession>A0A947GE82</accession>